<comment type="catalytic activity">
    <reaction evidence="1 8">
        <text>alpha-D-glucose = beta-D-glucose</text>
        <dbReference type="Rhea" id="RHEA:10264"/>
        <dbReference type="ChEBI" id="CHEBI:15903"/>
        <dbReference type="ChEBI" id="CHEBI:17925"/>
        <dbReference type="EC" id="5.1.3.3"/>
    </reaction>
</comment>
<dbReference type="PIRSF" id="PIRSF005096">
    <property type="entry name" value="GALM"/>
    <property type="match status" value="1"/>
</dbReference>
<dbReference type="Gene3D" id="2.70.98.10">
    <property type="match status" value="1"/>
</dbReference>
<dbReference type="GO" id="GO:0030246">
    <property type="term" value="F:carbohydrate binding"/>
    <property type="evidence" value="ECO:0007669"/>
    <property type="project" value="InterPro"/>
</dbReference>
<dbReference type="GO" id="GO:0004034">
    <property type="term" value="F:aldose 1-epimerase activity"/>
    <property type="evidence" value="ECO:0007669"/>
    <property type="project" value="UniProtKB-EC"/>
</dbReference>
<dbReference type="InterPro" id="IPR015443">
    <property type="entry name" value="Aldose_1-epimerase"/>
</dbReference>
<dbReference type="InterPro" id="IPR014718">
    <property type="entry name" value="GH-type_carb-bd"/>
</dbReference>
<evidence type="ECO:0000256" key="4">
    <source>
        <dbReference type="ARBA" id="ARBA00013185"/>
    </source>
</evidence>
<proteinExistence type="inferred from homology"/>
<evidence type="ECO:0000313" key="13">
    <source>
        <dbReference type="Proteomes" id="UP000181936"/>
    </source>
</evidence>
<dbReference type="EC" id="5.1.3.3" evidence="4 8"/>
<dbReference type="SUPFAM" id="SSF74650">
    <property type="entry name" value="Galactose mutarotase-like"/>
    <property type="match status" value="1"/>
</dbReference>
<dbReference type="GO" id="GO:0006006">
    <property type="term" value="P:glucose metabolic process"/>
    <property type="evidence" value="ECO:0007669"/>
    <property type="project" value="TreeGrafter"/>
</dbReference>
<dbReference type="UniPathway" id="UPA00242"/>
<feature type="binding site" evidence="10">
    <location>
        <position position="252"/>
    </location>
    <ligand>
        <name>beta-D-galactose</name>
        <dbReference type="ChEBI" id="CHEBI:27667"/>
    </ligand>
</feature>
<dbReference type="NCBIfam" id="NF008277">
    <property type="entry name" value="PRK11055.1"/>
    <property type="match status" value="1"/>
</dbReference>
<dbReference type="GO" id="GO:0005737">
    <property type="term" value="C:cytoplasm"/>
    <property type="evidence" value="ECO:0007669"/>
    <property type="project" value="TreeGrafter"/>
</dbReference>
<dbReference type="InterPro" id="IPR047215">
    <property type="entry name" value="Galactose_mutarotase-like"/>
</dbReference>
<dbReference type="OrthoDB" id="9779408at2"/>
<dbReference type="InterPro" id="IPR011013">
    <property type="entry name" value="Gal_mutarotase_sf_dom"/>
</dbReference>
<dbReference type="InterPro" id="IPR018052">
    <property type="entry name" value="Ald1_epimerase_CS"/>
</dbReference>
<feature type="active site" description="Proton donor" evidence="9">
    <location>
        <position position="179"/>
    </location>
</feature>
<evidence type="ECO:0000256" key="3">
    <source>
        <dbReference type="ARBA" id="ARBA00006206"/>
    </source>
</evidence>
<keyword evidence="6 8" id="KW-0413">Isomerase</keyword>
<dbReference type="CDD" id="cd09019">
    <property type="entry name" value="galactose_mutarotase_like"/>
    <property type="match status" value="1"/>
</dbReference>
<dbReference type="PANTHER" id="PTHR10091">
    <property type="entry name" value="ALDOSE-1-EPIMERASE"/>
    <property type="match status" value="1"/>
</dbReference>
<sequence>MNITKTEYGHIQEQTIYQYRLKNDKGLEVAILNYGCIVTEIMMPDKQGQHENIVLGLSSLEEYQVNAPYFGAVVGRVAGRIKGASFQLDDKTYTLDQNDANNHLHGGNEGFSHKVWEAKTVEEKDCVAVVFSYVSKDGEAGYPGNLQLKVTYSLTNENELKIDYNGQSDKKTILNPTNHTYFNLSGNSKRDVLSHTLQMESDQFLELDHESLPTGKKLHVTGTPFDFRNGRKLQDGVASTHEQNQLAGNGYDHPFLLQDDCNFTISLYDEESGREVKIKTDQPSVVLYTANHLSDEYSFYGHPSRKYLGVCLETQGLPDAIHHPEFPSIILNKGERYHTSTVYAFKGR</sequence>
<dbReference type="RefSeq" id="WP_072580573.1">
    <property type="nucleotide sequence ID" value="NZ_CP016020.1"/>
</dbReference>
<dbReference type="Pfam" id="PF01263">
    <property type="entry name" value="Aldose_epim"/>
    <property type="match status" value="1"/>
</dbReference>
<dbReference type="PROSITE" id="PS00545">
    <property type="entry name" value="ALDOSE_1_EPIMERASE"/>
    <property type="match status" value="1"/>
</dbReference>
<dbReference type="InterPro" id="IPR008183">
    <property type="entry name" value="Aldose_1/G6P_1-epimerase"/>
</dbReference>
<dbReference type="EMBL" id="CP016020">
    <property type="protein sequence ID" value="APH05780.1"/>
    <property type="molecule type" value="Genomic_DNA"/>
</dbReference>
<comment type="similarity">
    <text evidence="3 8">Belongs to the aldose epimerase family.</text>
</comment>
<evidence type="ECO:0000256" key="6">
    <source>
        <dbReference type="ARBA" id="ARBA00023235"/>
    </source>
</evidence>
<dbReference type="KEGG" id="bwh:A9C19_14145"/>
<dbReference type="AlphaFoldDB" id="A0A1L3MU16"/>
<evidence type="ECO:0000256" key="8">
    <source>
        <dbReference type="PIRNR" id="PIRNR005096"/>
    </source>
</evidence>
<keyword evidence="7 8" id="KW-0119">Carbohydrate metabolism</keyword>
<feature type="binding site" evidence="11">
    <location>
        <begin position="179"/>
        <end position="181"/>
    </location>
    <ligand>
        <name>beta-D-galactose</name>
        <dbReference type="ChEBI" id="CHEBI:27667"/>
    </ligand>
</feature>
<feature type="active site" description="Proton acceptor" evidence="9">
    <location>
        <position position="313"/>
    </location>
</feature>
<evidence type="ECO:0000256" key="2">
    <source>
        <dbReference type="ARBA" id="ARBA00005028"/>
    </source>
</evidence>
<organism evidence="12 13">
    <name type="scientific">Bacillus weihaiensis</name>
    <dbReference type="NCBI Taxonomy" id="1547283"/>
    <lineage>
        <taxon>Bacteria</taxon>
        <taxon>Bacillati</taxon>
        <taxon>Bacillota</taxon>
        <taxon>Bacilli</taxon>
        <taxon>Bacillales</taxon>
        <taxon>Bacillaceae</taxon>
        <taxon>Bacillus</taxon>
    </lineage>
</organism>
<name>A0A1L3MU16_9BACI</name>
<evidence type="ECO:0000256" key="7">
    <source>
        <dbReference type="ARBA" id="ARBA00023277"/>
    </source>
</evidence>
<evidence type="ECO:0000256" key="9">
    <source>
        <dbReference type="PIRSR" id="PIRSR005096-1"/>
    </source>
</evidence>
<evidence type="ECO:0000256" key="1">
    <source>
        <dbReference type="ARBA" id="ARBA00001614"/>
    </source>
</evidence>
<comment type="pathway">
    <text evidence="2 8">Carbohydrate metabolism; hexose metabolism.</text>
</comment>
<evidence type="ECO:0000256" key="11">
    <source>
        <dbReference type="PIRSR" id="PIRSR005096-3"/>
    </source>
</evidence>
<dbReference type="STRING" id="1547283.A9C19_14145"/>
<gene>
    <name evidence="12" type="ORF">A9C19_14145</name>
</gene>
<evidence type="ECO:0000313" key="12">
    <source>
        <dbReference type="EMBL" id="APH05780.1"/>
    </source>
</evidence>
<accession>A0A1L3MU16</accession>
<reference evidence="12 13" key="1">
    <citation type="journal article" date="2016" name="Sci. Rep.">
        <title>Complete genome sequence and transcriptomic analysis of a novel marine strain Bacillus weihaiensis reveals the mechanism of brown algae degradation.</title>
        <authorList>
            <person name="Zhu Y."/>
            <person name="Chen P."/>
            <person name="Bao Y."/>
            <person name="Men Y."/>
            <person name="Zeng Y."/>
            <person name="Yang J."/>
            <person name="Sun J."/>
            <person name="Sun Y."/>
        </authorList>
    </citation>
    <scope>NUCLEOTIDE SEQUENCE [LARGE SCALE GENOMIC DNA]</scope>
    <source>
        <strain evidence="12 13">Alg07</strain>
    </source>
</reference>
<dbReference type="GO" id="GO:0033499">
    <property type="term" value="P:galactose catabolic process via UDP-galactose, Leloir pathway"/>
    <property type="evidence" value="ECO:0007669"/>
    <property type="project" value="TreeGrafter"/>
</dbReference>
<evidence type="ECO:0000256" key="5">
    <source>
        <dbReference type="ARBA" id="ARBA00014165"/>
    </source>
</evidence>
<protein>
    <recommendedName>
        <fullName evidence="5 8">Aldose 1-epimerase</fullName>
        <ecNumber evidence="4 8">5.1.3.3</ecNumber>
    </recommendedName>
</protein>
<dbReference type="Proteomes" id="UP000181936">
    <property type="component" value="Chromosome"/>
</dbReference>
<dbReference type="PANTHER" id="PTHR10091:SF0">
    <property type="entry name" value="GALACTOSE MUTAROTASE"/>
    <property type="match status" value="1"/>
</dbReference>
<keyword evidence="13" id="KW-1185">Reference proteome</keyword>
<evidence type="ECO:0000256" key="10">
    <source>
        <dbReference type="PIRSR" id="PIRSR005096-2"/>
    </source>
</evidence>